<dbReference type="EMBL" id="JASHID010000002">
    <property type="protein sequence ID" value="MDI9863336.1"/>
    <property type="molecule type" value="Genomic_DNA"/>
</dbReference>
<comment type="caution">
    <text evidence="1">The sequence shown here is derived from an EMBL/GenBank/DDBJ whole genome shotgun (WGS) entry which is preliminary data.</text>
</comment>
<accession>A0ABT6YJL5</accession>
<gene>
    <name evidence="1" type="ORF">QM480_03300</name>
</gene>
<name>A0ABT6YJL5_9BACT</name>
<evidence type="ECO:0000313" key="2">
    <source>
        <dbReference type="Proteomes" id="UP001236569"/>
    </source>
</evidence>
<evidence type="ECO:0008006" key="3">
    <source>
        <dbReference type="Google" id="ProtNLM"/>
    </source>
</evidence>
<reference evidence="1 2" key="1">
    <citation type="submission" date="2023-05" db="EMBL/GenBank/DDBJ databases">
        <title>Novel species of genus Flectobacillus isolated from stream in China.</title>
        <authorList>
            <person name="Lu H."/>
        </authorList>
    </citation>
    <scope>NUCLEOTIDE SEQUENCE [LARGE SCALE GENOMIC DNA]</scope>
    <source>
        <strain evidence="1 2">DC10W</strain>
    </source>
</reference>
<protein>
    <recommendedName>
        <fullName evidence="3">Lipoprotein</fullName>
    </recommendedName>
</protein>
<dbReference type="RefSeq" id="WP_283368641.1">
    <property type="nucleotide sequence ID" value="NZ_JASHID010000002.1"/>
</dbReference>
<keyword evidence="2" id="KW-1185">Reference proteome</keyword>
<proteinExistence type="predicted"/>
<dbReference type="Proteomes" id="UP001236569">
    <property type="component" value="Unassembled WGS sequence"/>
</dbReference>
<evidence type="ECO:0000313" key="1">
    <source>
        <dbReference type="EMBL" id="MDI9863336.1"/>
    </source>
</evidence>
<organism evidence="1 2">
    <name type="scientific">Flectobacillus longus</name>
    <dbReference type="NCBI Taxonomy" id="2984207"/>
    <lineage>
        <taxon>Bacteria</taxon>
        <taxon>Pseudomonadati</taxon>
        <taxon>Bacteroidota</taxon>
        <taxon>Cytophagia</taxon>
        <taxon>Cytophagales</taxon>
        <taxon>Flectobacillaceae</taxon>
        <taxon>Flectobacillus</taxon>
    </lineage>
</organism>
<sequence>MIQSSNNKKVITFILFVVVILGMYKCHRFVFFNKTNHIKTFVLGEGIFEEKFQPFSGGVLMSDTYSYYLTDSINFRILLGQCDEKEIFRCTITRDSIKAIKYSRRIYYGKEIAVDSVFFLIKNLKEQRKFE</sequence>